<dbReference type="GO" id="GO:0005829">
    <property type="term" value="C:cytosol"/>
    <property type="evidence" value="ECO:0007669"/>
    <property type="project" value="TreeGrafter"/>
</dbReference>
<evidence type="ECO:0000313" key="7">
    <source>
        <dbReference type="WBParaSite" id="Pan_g5184.t1"/>
    </source>
</evidence>
<keyword evidence="6" id="KW-1185">Reference proteome</keyword>
<dbReference type="WBParaSite" id="Pan_g5184.t1">
    <property type="protein sequence ID" value="Pan_g5184.t1"/>
    <property type="gene ID" value="Pan_g5184"/>
</dbReference>
<reference evidence="7" key="2">
    <citation type="submission" date="2020-10" db="UniProtKB">
        <authorList>
            <consortium name="WormBaseParasite"/>
        </authorList>
    </citation>
    <scope>IDENTIFICATION</scope>
</reference>
<name>A0A7E4W237_PANRE</name>
<evidence type="ECO:0000256" key="2">
    <source>
        <dbReference type="ARBA" id="ARBA00022723"/>
    </source>
</evidence>
<dbReference type="Pfam" id="PF01979">
    <property type="entry name" value="Amidohydro_1"/>
    <property type="match status" value="1"/>
</dbReference>
<dbReference type="Gene3D" id="3.20.20.140">
    <property type="entry name" value="Metal-dependent hydrolases"/>
    <property type="match status" value="1"/>
</dbReference>
<evidence type="ECO:0000256" key="4">
    <source>
        <dbReference type="ARBA" id="ARBA00022833"/>
    </source>
</evidence>
<dbReference type="GO" id="GO:0019239">
    <property type="term" value="F:deaminase activity"/>
    <property type="evidence" value="ECO:0007669"/>
    <property type="project" value="TreeGrafter"/>
</dbReference>
<comment type="cofactor">
    <cofactor evidence="1">
        <name>Zn(2+)</name>
        <dbReference type="ChEBI" id="CHEBI:29105"/>
    </cofactor>
</comment>
<dbReference type="SUPFAM" id="SSF51338">
    <property type="entry name" value="Composite domain of metallo-dependent hydrolases"/>
    <property type="match status" value="1"/>
</dbReference>
<keyword evidence="4" id="KW-0862">Zinc</keyword>
<feature type="domain" description="Amidohydrolase-related" evidence="5">
    <location>
        <begin position="53"/>
        <end position="420"/>
    </location>
</feature>
<keyword evidence="3" id="KW-0378">Hydrolase</keyword>
<dbReference type="GO" id="GO:0046872">
    <property type="term" value="F:metal ion binding"/>
    <property type="evidence" value="ECO:0007669"/>
    <property type="project" value="UniProtKB-KW"/>
</dbReference>
<evidence type="ECO:0000256" key="3">
    <source>
        <dbReference type="ARBA" id="ARBA00022801"/>
    </source>
</evidence>
<accession>A0A7E4W237</accession>
<dbReference type="SUPFAM" id="SSF51556">
    <property type="entry name" value="Metallo-dependent hydrolases"/>
    <property type="match status" value="1"/>
</dbReference>
<reference evidence="6" key="1">
    <citation type="journal article" date="2013" name="Genetics">
        <title>The draft genome and transcriptome of Panagrellus redivivus are shaped by the harsh demands of a free-living lifestyle.</title>
        <authorList>
            <person name="Srinivasan J."/>
            <person name="Dillman A.R."/>
            <person name="Macchietto M.G."/>
            <person name="Heikkinen L."/>
            <person name="Lakso M."/>
            <person name="Fracchia K.M."/>
            <person name="Antoshechkin I."/>
            <person name="Mortazavi A."/>
            <person name="Wong G."/>
            <person name="Sternberg P.W."/>
        </authorList>
    </citation>
    <scope>NUCLEOTIDE SEQUENCE [LARGE SCALE GENOMIC DNA]</scope>
    <source>
        <strain evidence="6">MT8872</strain>
    </source>
</reference>
<evidence type="ECO:0000313" key="6">
    <source>
        <dbReference type="Proteomes" id="UP000492821"/>
    </source>
</evidence>
<dbReference type="PANTHER" id="PTHR11271">
    <property type="entry name" value="GUANINE DEAMINASE"/>
    <property type="match status" value="1"/>
</dbReference>
<organism evidence="6 7">
    <name type="scientific">Panagrellus redivivus</name>
    <name type="common">Microworm</name>
    <dbReference type="NCBI Taxonomy" id="6233"/>
    <lineage>
        <taxon>Eukaryota</taxon>
        <taxon>Metazoa</taxon>
        <taxon>Ecdysozoa</taxon>
        <taxon>Nematoda</taxon>
        <taxon>Chromadorea</taxon>
        <taxon>Rhabditida</taxon>
        <taxon>Tylenchina</taxon>
        <taxon>Panagrolaimomorpha</taxon>
        <taxon>Panagrolaimoidea</taxon>
        <taxon>Panagrolaimidae</taxon>
        <taxon>Panagrellus</taxon>
    </lineage>
</organism>
<dbReference type="InterPro" id="IPR011059">
    <property type="entry name" value="Metal-dep_hydrolase_composite"/>
</dbReference>
<evidence type="ECO:0000259" key="5">
    <source>
        <dbReference type="Pfam" id="PF01979"/>
    </source>
</evidence>
<keyword evidence="2" id="KW-0479">Metal-binding</keyword>
<sequence>MTDFRGKVIKPKYVFVDGRIQEGLQLKIDANGNIAAVGIDLNDNFIDLPDIALVPGFVNAHSHAFHRYLRGHSGIGQNGVDTFWKWREAMYKLVENITYDKLKDMCKATFQEMLTAGITTVGEFHYVHHGEDRFDLDKAVIEAAKETGIRLVLIETLYCRSGFGEKTVTEQQKRFASTFEEFLGHVDKLREFENEQLTIAVAAHSTRAVDTEHITNLWAYAQKENKAFHIHLEEQPKEIEDCVNSFHKLTPSELLIDKLVLDEKLTLVHCTYTPREYMRKYASNHVNICICPLTEGFLGDGIPHLDETDHLSLGTDCNNRIDFFEEMRWLAYGQNATHNKRNVAKLNATKLWQIATAGGAKSLGIDKNVGSFEIGKAFDFIAINLHAPVLREFATIDGLLDALVFGAGKTEISSVGVAGVVRV</sequence>
<protein>
    <submittedName>
        <fullName evidence="7">Amidohydro-rel domain-containing protein</fullName>
    </submittedName>
</protein>
<dbReference type="InterPro" id="IPR032466">
    <property type="entry name" value="Metal_Hydrolase"/>
</dbReference>
<dbReference type="InterPro" id="IPR006680">
    <property type="entry name" value="Amidohydro-rel"/>
</dbReference>
<dbReference type="Gene3D" id="2.30.40.10">
    <property type="entry name" value="Urease, subunit C, domain 1"/>
    <property type="match status" value="1"/>
</dbReference>
<evidence type="ECO:0000256" key="1">
    <source>
        <dbReference type="ARBA" id="ARBA00001947"/>
    </source>
</evidence>
<dbReference type="PANTHER" id="PTHR11271:SF48">
    <property type="entry name" value="AMIDOHYDROLASE-RELATED DOMAIN-CONTAINING PROTEIN"/>
    <property type="match status" value="1"/>
</dbReference>
<dbReference type="AlphaFoldDB" id="A0A7E4W237"/>
<dbReference type="Proteomes" id="UP000492821">
    <property type="component" value="Unassembled WGS sequence"/>
</dbReference>
<proteinExistence type="predicted"/>
<dbReference type="InterPro" id="IPR051607">
    <property type="entry name" value="Metallo-dep_hydrolases"/>
</dbReference>